<dbReference type="Gene3D" id="3.90.105.10">
    <property type="entry name" value="Molybdopterin biosynthesis moea protein, domain 2"/>
    <property type="match status" value="1"/>
</dbReference>
<dbReference type="SUPFAM" id="SSF63867">
    <property type="entry name" value="MoeA C-terminal domain-like"/>
    <property type="match status" value="1"/>
</dbReference>
<dbReference type="InterPro" id="IPR008284">
    <property type="entry name" value="MoCF_biosynth_CS"/>
</dbReference>
<comment type="caution">
    <text evidence="8">The sequence shown here is derived from an EMBL/GenBank/DDBJ whole genome shotgun (WGS) entry which is preliminary data.</text>
</comment>
<keyword evidence="6" id="KW-0500">Molybdenum</keyword>
<gene>
    <name evidence="8" type="ORF">I9W95_09055</name>
</gene>
<dbReference type="Proteomes" id="UP000714380">
    <property type="component" value="Unassembled WGS sequence"/>
</dbReference>
<dbReference type="Pfam" id="PF03453">
    <property type="entry name" value="MoeA_N"/>
    <property type="match status" value="1"/>
</dbReference>
<dbReference type="InterPro" id="IPR036425">
    <property type="entry name" value="MoaB/Mog-like_dom_sf"/>
</dbReference>
<dbReference type="SMART" id="SM00852">
    <property type="entry name" value="MoCF_biosynth"/>
    <property type="match status" value="1"/>
</dbReference>
<dbReference type="PANTHER" id="PTHR10192">
    <property type="entry name" value="MOLYBDOPTERIN BIOSYNTHESIS PROTEIN"/>
    <property type="match status" value="1"/>
</dbReference>
<dbReference type="InterPro" id="IPR036135">
    <property type="entry name" value="MoeA_linker/N_sf"/>
</dbReference>
<dbReference type="InterPro" id="IPR005110">
    <property type="entry name" value="MoeA_linker/N"/>
</dbReference>
<evidence type="ECO:0000313" key="8">
    <source>
        <dbReference type="EMBL" id="MCA6063756.1"/>
    </source>
</evidence>
<dbReference type="Gene3D" id="3.40.980.10">
    <property type="entry name" value="MoaB/Mog-like domain"/>
    <property type="match status" value="1"/>
</dbReference>
<comment type="pathway">
    <text evidence="2 6">Cofactor biosynthesis; molybdopterin biosynthesis.</text>
</comment>
<dbReference type="InterPro" id="IPR038987">
    <property type="entry name" value="MoeA-like"/>
</dbReference>
<dbReference type="InterPro" id="IPR036688">
    <property type="entry name" value="MoeA_C_domain_IV_sf"/>
</dbReference>
<dbReference type="NCBIfam" id="NF045515">
    <property type="entry name" value="Glp_gephyrin"/>
    <property type="match status" value="1"/>
</dbReference>
<dbReference type="SUPFAM" id="SSF63882">
    <property type="entry name" value="MoeA N-terminal region -like"/>
    <property type="match status" value="1"/>
</dbReference>
<evidence type="ECO:0000313" key="9">
    <source>
        <dbReference type="Proteomes" id="UP000714380"/>
    </source>
</evidence>
<comment type="catalytic activity">
    <reaction evidence="5">
        <text>adenylyl-molybdopterin + molybdate = Mo-molybdopterin + AMP + H(+)</text>
        <dbReference type="Rhea" id="RHEA:35047"/>
        <dbReference type="ChEBI" id="CHEBI:15378"/>
        <dbReference type="ChEBI" id="CHEBI:36264"/>
        <dbReference type="ChEBI" id="CHEBI:62727"/>
        <dbReference type="ChEBI" id="CHEBI:71302"/>
        <dbReference type="ChEBI" id="CHEBI:456215"/>
        <dbReference type="EC" id="2.10.1.1"/>
    </reaction>
</comment>
<dbReference type="Pfam" id="PF00994">
    <property type="entry name" value="MoCF_biosynth"/>
    <property type="match status" value="1"/>
</dbReference>
<accession>A0ABS7ZPX2</accession>
<sequence>MNGLLSVADAIQSMLDSAGDFLPEQEFCPLMSLDGRILAEPVVATITFPVFDNSAMDGYALRYTDAKQLTGTGLPVKGTVYAGHALDTPLAAGSVVRIMTGAPLPEGADTVIMQEQTRLVDGVLFATQLPAQGEHVRHRGEDMQQGETLLLPGTRLTPRHIGLLAGLGLTGVRVYRRLRVALFSSGDELRQPGEPLAGSQIYDSNRFALTAMLQRLPVDIITSRWLPDAPGLVESALRDAAGTADVVITSAGVSVGDADYMRDIIAGLGQVNFWKVAMKPGKPFAFGRLGRGWYFGLPGNPVSSMATLDQLAQPLLRRLSGELGYRPVQLPAVADTAIRKQPGRADYQRGIYHLADGQLHASPAGGQGSGLLRGFCTTDCYLVLPSEQGDTAVGESVQIQPFGALLK</sequence>
<dbReference type="InterPro" id="IPR005111">
    <property type="entry name" value="MoeA_C_domain_IV"/>
</dbReference>
<comment type="cofactor">
    <cofactor evidence="6">
        <name>Mg(2+)</name>
        <dbReference type="ChEBI" id="CHEBI:18420"/>
    </cofactor>
</comment>
<evidence type="ECO:0000256" key="6">
    <source>
        <dbReference type="RuleBase" id="RU365090"/>
    </source>
</evidence>
<dbReference type="SUPFAM" id="SSF53218">
    <property type="entry name" value="Molybdenum cofactor biosynthesis proteins"/>
    <property type="match status" value="1"/>
</dbReference>
<dbReference type="Pfam" id="PF03454">
    <property type="entry name" value="MoeA_C"/>
    <property type="match status" value="1"/>
</dbReference>
<keyword evidence="6" id="KW-0808">Transferase</keyword>
<dbReference type="PANTHER" id="PTHR10192:SF5">
    <property type="entry name" value="GEPHYRIN"/>
    <property type="match status" value="1"/>
</dbReference>
<dbReference type="Gene3D" id="2.40.340.10">
    <property type="entry name" value="MoeA, C-terminal, domain IV"/>
    <property type="match status" value="1"/>
</dbReference>
<evidence type="ECO:0000256" key="4">
    <source>
        <dbReference type="ARBA" id="ARBA00023150"/>
    </source>
</evidence>
<dbReference type="NCBIfam" id="TIGR00177">
    <property type="entry name" value="molyb_syn"/>
    <property type="match status" value="1"/>
</dbReference>
<feature type="domain" description="MoaB/Mog" evidence="7">
    <location>
        <begin position="181"/>
        <end position="318"/>
    </location>
</feature>
<keyword evidence="6" id="KW-0479">Metal-binding</keyword>
<evidence type="ECO:0000256" key="5">
    <source>
        <dbReference type="ARBA" id="ARBA00047317"/>
    </source>
</evidence>
<evidence type="ECO:0000259" key="7">
    <source>
        <dbReference type="SMART" id="SM00852"/>
    </source>
</evidence>
<dbReference type="InterPro" id="IPR001453">
    <property type="entry name" value="MoaB/Mog_dom"/>
</dbReference>
<evidence type="ECO:0000256" key="2">
    <source>
        <dbReference type="ARBA" id="ARBA00005046"/>
    </source>
</evidence>
<dbReference type="CDD" id="cd00887">
    <property type="entry name" value="MoeA"/>
    <property type="match status" value="1"/>
</dbReference>
<keyword evidence="4 6" id="KW-0501">Molybdenum cofactor biosynthesis</keyword>
<comment type="similarity">
    <text evidence="3 6">Belongs to the MoeA family.</text>
</comment>
<dbReference type="EMBL" id="JAEDAH010000043">
    <property type="protein sequence ID" value="MCA6063756.1"/>
    <property type="molecule type" value="Genomic_DNA"/>
</dbReference>
<dbReference type="EC" id="2.10.1.1" evidence="6"/>
<evidence type="ECO:0000256" key="1">
    <source>
        <dbReference type="ARBA" id="ARBA00002901"/>
    </source>
</evidence>
<dbReference type="RefSeq" id="WP_225674064.1">
    <property type="nucleotide sequence ID" value="NZ_JAEDAH010000043.1"/>
</dbReference>
<dbReference type="PROSITE" id="PS01079">
    <property type="entry name" value="MOCF_BIOSYNTHESIS_2"/>
    <property type="match status" value="1"/>
</dbReference>
<protein>
    <recommendedName>
        <fullName evidence="6">Molybdopterin molybdenumtransferase</fullName>
        <ecNumber evidence="6">2.10.1.1</ecNumber>
    </recommendedName>
</protein>
<proteinExistence type="inferred from homology"/>
<organism evidence="8 9">
    <name type="scientific">Thalassolituus marinus</name>
    <dbReference type="NCBI Taxonomy" id="671053"/>
    <lineage>
        <taxon>Bacteria</taxon>
        <taxon>Pseudomonadati</taxon>
        <taxon>Pseudomonadota</taxon>
        <taxon>Gammaproteobacteria</taxon>
        <taxon>Oceanospirillales</taxon>
        <taxon>Oceanospirillaceae</taxon>
        <taxon>Thalassolituus</taxon>
    </lineage>
</organism>
<name>A0ABS7ZPX2_9GAMM</name>
<reference evidence="8 9" key="1">
    <citation type="submission" date="2020-12" db="EMBL/GenBank/DDBJ databases">
        <title>Novel Thalassolituus-related marine hydrocarbonoclastic bacteria mediated algae-derived hydrocarbons mineralization in twilight zone of the northern South China Sea.</title>
        <authorList>
            <person name="Dong C."/>
        </authorList>
    </citation>
    <scope>NUCLEOTIDE SEQUENCE [LARGE SCALE GENOMIC DNA]</scope>
    <source>
        <strain evidence="8 9">IMCC1826</strain>
    </source>
</reference>
<keyword evidence="9" id="KW-1185">Reference proteome</keyword>
<comment type="function">
    <text evidence="1 6">Catalyzes the insertion of molybdate into adenylated molybdopterin with the concomitant release of AMP.</text>
</comment>
<dbReference type="Gene3D" id="2.170.190.11">
    <property type="entry name" value="Molybdopterin biosynthesis moea protein, domain 3"/>
    <property type="match status" value="1"/>
</dbReference>
<evidence type="ECO:0000256" key="3">
    <source>
        <dbReference type="ARBA" id="ARBA00010763"/>
    </source>
</evidence>
<keyword evidence="6" id="KW-0460">Magnesium</keyword>